<dbReference type="AlphaFoldDB" id="A0A345XZQ7"/>
<dbReference type="Gene3D" id="1.10.10.60">
    <property type="entry name" value="Homeodomain-like"/>
    <property type="match status" value="1"/>
</dbReference>
<gene>
    <name evidence="6" type="ORF">DVA86_06130</name>
</gene>
<keyword evidence="1" id="KW-0805">Transcription regulation</keyword>
<evidence type="ECO:0000256" key="2">
    <source>
        <dbReference type="ARBA" id="ARBA00023125"/>
    </source>
</evidence>
<dbReference type="Gene3D" id="1.10.357.10">
    <property type="entry name" value="Tetracycline Repressor, domain 2"/>
    <property type="match status" value="1"/>
</dbReference>
<dbReference type="InterPro" id="IPR050109">
    <property type="entry name" value="HTH-type_TetR-like_transc_reg"/>
</dbReference>
<dbReference type="SUPFAM" id="SSF46689">
    <property type="entry name" value="Homeodomain-like"/>
    <property type="match status" value="1"/>
</dbReference>
<keyword evidence="2 4" id="KW-0238">DNA-binding</keyword>
<dbReference type="InterPro" id="IPR009057">
    <property type="entry name" value="Homeodomain-like_sf"/>
</dbReference>
<feature type="DNA-binding region" description="H-T-H motif" evidence="4">
    <location>
        <begin position="55"/>
        <end position="74"/>
    </location>
</feature>
<protein>
    <submittedName>
        <fullName evidence="6">TetR/AcrR family transcriptional regulator</fullName>
    </submittedName>
</protein>
<dbReference type="Proteomes" id="UP000254425">
    <property type="component" value="Chromosome"/>
</dbReference>
<keyword evidence="3" id="KW-0804">Transcription</keyword>
<evidence type="ECO:0000256" key="1">
    <source>
        <dbReference type="ARBA" id="ARBA00023015"/>
    </source>
</evidence>
<feature type="domain" description="HTH tetR-type" evidence="5">
    <location>
        <begin position="32"/>
        <end position="92"/>
    </location>
</feature>
<dbReference type="RefSeq" id="WP_208876394.1">
    <property type="nucleotide sequence ID" value="NZ_CP031320.1"/>
</dbReference>
<dbReference type="InterPro" id="IPR004111">
    <property type="entry name" value="Repressor_TetR_C"/>
</dbReference>
<organism evidence="6 7">
    <name type="scientific">Streptomyces armeniacus</name>
    <dbReference type="NCBI Taxonomy" id="83291"/>
    <lineage>
        <taxon>Bacteria</taxon>
        <taxon>Bacillati</taxon>
        <taxon>Actinomycetota</taxon>
        <taxon>Actinomycetes</taxon>
        <taxon>Kitasatosporales</taxon>
        <taxon>Streptomycetaceae</taxon>
        <taxon>Streptomyces</taxon>
    </lineage>
</organism>
<keyword evidence="7" id="KW-1185">Reference proteome</keyword>
<evidence type="ECO:0000256" key="3">
    <source>
        <dbReference type="ARBA" id="ARBA00023163"/>
    </source>
</evidence>
<accession>A0A345XZQ7</accession>
<dbReference type="PANTHER" id="PTHR30055:SF151">
    <property type="entry name" value="TRANSCRIPTIONAL REGULATORY PROTEIN"/>
    <property type="match status" value="1"/>
</dbReference>
<dbReference type="KEGG" id="sarm:DVA86_06130"/>
<dbReference type="SUPFAM" id="SSF48498">
    <property type="entry name" value="Tetracyclin repressor-like, C-terminal domain"/>
    <property type="match status" value="1"/>
</dbReference>
<dbReference type="GO" id="GO:0045892">
    <property type="term" value="P:negative regulation of DNA-templated transcription"/>
    <property type="evidence" value="ECO:0007669"/>
    <property type="project" value="InterPro"/>
</dbReference>
<dbReference type="PROSITE" id="PS50977">
    <property type="entry name" value="HTH_TETR_2"/>
    <property type="match status" value="1"/>
</dbReference>
<sequence length="272" mass="29444">MTTAHSGSGDLQRALDLLWGMKEAPKRGPKPGLTLERVVATAVDVADDEGLDAVSMRRVATELGVGTMSLYRYVPGKTELLELMLDHVQAFPPDVDADEFRRRGWRTVMETTGRGVWEMYLAHPWLLQVSQARPLLGPNGVAGLDVALSGLEGLRLTDRERMGVVVALDGFVSGSARTYLQGLEAAKRTGISDEEFWQAQGPYLDKAMRSGNFPSLARLSPETFDATGVELFEFGLQRILDGFAVLIDAAAERADTDVETDTGGGDGAGDCR</sequence>
<dbReference type="InterPro" id="IPR001647">
    <property type="entry name" value="HTH_TetR"/>
</dbReference>
<evidence type="ECO:0000313" key="7">
    <source>
        <dbReference type="Proteomes" id="UP000254425"/>
    </source>
</evidence>
<dbReference type="Pfam" id="PF00440">
    <property type="entry name" value="TetR_N"/>
    <property type="match status" value="1"/>
</dbReference>
<dbReference type="GO" id="GO:0000976">
    <property type="term" value="F:transcription cis-regulatory region binding"/>
    <property type="evidence" value="ECO:0007669"/>
    <property type="project" value="TreeGrafter"/>
</dbReference>
<evidence type="ECO:0000313" key="6">
    <source>
        <dbReference type="EMBL" id="AXK37123.1"/>
    </source>
</evidence>
<dbReference type="InterPro" id="IPR036271">
    <property type="entry name" value="Tet_transcr_reg_TetR-rel_C_sf"/>
</dbReference>
<evidence type="ECO:0000259" key="5">
    <source>
        <dbReference type="PROSITE" id="PS50977"/>
    </source>
</evidence>
<name>A0A345XZQ7_9ACTN</name>
<dbReference type="Pfam" id="PF02909">
    <property type="entry name" value="TetR_C_1"/>
    <property type="match status" value="1"/>
</dbReference>
<dbReference type="GO" id="GO:0003700">
    <property type="term" value="F:DNA-binding transcription factor activity"/>
    <property type="evidence" value="ECO:0007669"/>
    <property type="project" value="TreeGrafter"/>
</dbReference>
<reference evidence="6 7" key="1">
    <citation type="submission" date="2018-07" db="EMBL/GenBank/DDBJ databases">
        <title>Draft genome of the type strain Streptomyces armeniacus ATCC 15676.</title>
        <authorList>
            <person name="Labana P."/>
            <person name="Gosse J.T."/>
            <person name="Boddy C.N."/>
        </authorList>
    </citation>
    <scope>NUCLEOTIDE SEQUENCE [LARGE SCALE GENOMIC DNA]</scope>
    <source>
        <strain evidence="6 7">ATCC 15676</strain>
    </source>
</reference>
<dbReference type="EMBL" id="CP031320">
    <property type="protein sequence ID" value="AXK37123.1"/>
    <property type="molecule type" value="Genomic_DNA"/>
</dbReference>
<proteinExistence type="predicted"/>
<evidence type="ECO:0000256" key="4">
    <source>
        <dbReference type="PROSITE-ProRule" id="PRU00335"/>
    </source>
</evidence>
<dbReference type="PANTHER" id="PTHR30055">
    <property type="entry name" value="HTH-TYPE TRANSCRIPTIONAL REGULATOR RUTR"/>
    <property type="match status" value="1"/>
</dbReference>